<dbReference type="AlphaFoldDB" id="A0AAE0YK07"/>
<keyword evidence="2" id="KW-1185">Reference proteome</keyword>
<sequence>MIETDETDLSLPVTLIRDYCHYAAQCETLPKTGAVSRPSSSVAGAAEVWADMSVSISISTHYRYSTSLAASSSHYTHGGNAALNGSSRIDFHIRSCRFDSCSAKN</sequence>
<gene>
    <name evidence="1" type="ORF">RRG08_015582</name>
</gene>
<proteinExistence type="predicted"/>
<dbReference type="Proteomes" id="UP001283361">
    <property type="component" value="Unassembled WGS sequence"/>
</dbReference>
<evidence type="ECO:0000313" key="1">
    <source>
        <dbReference type="EMBL" id="KAK3747472.1"/>
    </source>
</evidence>
<reference evidence="1" key="1">
    <citation type="journal article" date="2023" name="G3 (Bethesda)">
        <title>A reference genome for the long-term kleptoplast-retaining sea slug Elysia crispata morphotype clarki.</title>
        <authorList>
            <person name="Eastman K.E."/>
            <person name="Pendleton A.L."/>
            <person name="Shaikh M.A."/>
            <person name="Suttiyut T."/>
            <person name="Ogas R."/>
            <person name="Tomko P."/>
            <person name="Gavelis G."/>
            <person name="Widhalm J.R."/>
            <person name="Wisecaver J.H."/>
        </authorList>
    </citation>
    <scope>NUCLEOTIDE SEQUENCE</scope>
    <source>
        <strain evidence="1">ECLA1</strain>
    </source>
</reference>
<dbReference type="EMBL" id="JAWDGP010006085">
    <property type="protein sequence ID" value="KAK3747472.1"/>
    <property type="molecule type" value="Genomic_DNA"/>
</dbReference>
<name>A0AAE0YK07_9GAST</name>
<comment type="caution">
    <text evidence="1">The sequence shown here is derived from an EMBL/GenBank/DDBJ whole genome shotgun (WGS) entry which is preliminary data.</text>
</comment>
<organism evidence="1 2">
    <name type="scientific">Elysia crispata</name>
    <name type="common">lettuce slug</name>
    <dbReference type="NCBI Taxonomy" id="231223"/>
    <lineage>
        <taxon>Eukaryota</taxon>
        <taxon>Metazoa</taxon>
        <taxon>Spiralia</taxon>
        <taxon>Lophotrochozoa</taxon>
        <taxon>Mollusca</taxon>
        <taxon>Gastropoda</taxon>
        <taxon>Heterobranchia</taxon>
        <taxon>Euthyneura</taxon>
        <taxon>Panpulmonata</taxon>
        <taxon>Sacoglossa</taxon>
        <taxon>Placobranchoidea</taxon>
        <taxon>Plakobranchidae</taxon>
        <taxon>Elysia</taxon>
    </lineage>
</organism>
<protein>
    <submittedName>
        <fullName evidence="1">Uncharacterized protein</fullName>
    </submittedName>
</protein>
<accession>A0AAE0YK07</accession>
<evidence type="ECO:0000313" key="2">
    <source>
        <dbReference type="Proteomes" id="UP001283361"/>
    </source>
</evidence>